<feature type="compositionally biased region" description="Basic and acidic residues" evidence="1">
    <location>
        <begin position="292"/>
        <end position="311"/>
    </location>
</feature>
<comment type="caution">
    <text evidence="2">The sequence shown here is derived from an EMBL/GenBank/DDBJ whole genome shotgun (WGS) entry which is preliminary data.</text>
</comment>
<feature type="region of interest" description="Disordered" evidence="1">
    <location>
        <begin position="358"/>
        <end position="426"/>
    </location>
</feature>
<dbReference type="Proteomes" id="UP000187609">
    <property type="component" value="Unassembled WGS sequence"/>
</dbReference>
<feature type="compositionally biased region" description="Basic and acidic residues" evidence="1">
    <location>
        <begin position="118"/>
        <end position="135"/>
    </location>
</feature>
<feature type="compositionally biased region" description="Polar residues" evidence="1">
    <location>
        <begin position="99"/>
        <end position="117"/>
    </location>
</feature>
<name>A0A1J6KRI9_NICAT</name>
<evidence type="ECO:0000313" key="3">
    <source>
        <dbReference type="Proteomes" id="UP000187609"/>
    </source>
</evidence>
<dbReference type="Gramene" id="OIT27448">
    <property type="protein sequence ID" value="OIT27448"/>
    <property type="gene ID" value="A4A49_21344"/>
</dbReference>
<evidence type="ECO:0000256" key="1">
    <source>
        <dbReference type="SAM" id="MobiDB-lite"/>
    </source>
</evidence>
<feature type="region of interest" description="Disordered" evidence="1">
    <location>
        <begin position="222"/>
        <end position="251"/>
    </location>
</feature>
<feature type="compositionally biased region" description="Basic and acidic residues" evidence="1">
    <location>
        <begin position="68"/>
        <end position="96"/>
    </location>
</feature>
<feature type="region of interest" description="Disordered" evidence="1">
    <location>
        <begin position="16"/>
        <end position="159"/>
    </location>
</feature>
<gene>
    <name evidence="2" type="ORF">A4A49_21344</name>
</gene>
<dbReference type="AlphaFoldDB" id="A0A1J6KRI9"/>
<feature type="compositionally biased region" description="Basic and acidic residues" evidence="1">
    <location>
        <begin position="16"/>
        <end position="48"/>
    </location>
</feature>
<feature type="region of interest" description="Disordered" evidence="1">
    <location>
        <begin position="292"/>
        <end position="318"/>
    </location>
</feature>
<feature type="compositionally biased region" description="Acidic residues" evidence="1">
    <location>
        <begin position="368"/>
        <end position="378"/>
    </location>
</feature>
<evidence type="ECO:0000313" key="2">
    <source>
        <dbReference type="EMBL" id="OIT27448.1"/>
    </source>
</evidence>
<protein>
    <submittedName>
        <fullName evidence="2">Uncharacterized protein</fullName>
    </submittedName>
</protein>
<accession>A0A1J6KRI9</accession>
<keyword evidence="3" id="KW-1185">Reference proteome</keyword>
<organism evidence="2 3">
    <name type="scientific">Nicotiana attenuata</name>
    <name type="common">Coyote tobacco</name>
    <dbReference type="NCBI Taxonomy" id="49451"/>
    <lineage>
        <taxon>Eukaryota</taxon>
        <taxon>Viridiplantae</taxon>
        <taxon>Streptophyta</taxon>
        <taxon>Embryophyta</taxon>
        <taxon>Tracheophyta</taxon>
        <taxon>Spermatophyta</taxon>
        <taxon>Magnoliopsida</taxon>
        <taxon>eudicotyledons</taxon>
        <taxon>Gunneridae</taxon>
        <taxon>Pentapetalae</taxon>
        <taxon>asterids</taxon>
        <taxon>lamiids</taxon>
        <taxon>Solanales</taxon>
        <taxon>Solanaceae</taxon>
        <taxon>Nicotianoideae</taxon>
        <taxon>Nicotianeae</taxon>
        <taxon>Nicotiana</taxon>
    </lineage>
</organism>
<reference evidence="2" key="1">
    <citation type="submission" date="2016-11" db="EMBL/GenBank/DDBJ databases">
        <title>The genome of Nicotiana attenuata.</title>
        <authorList>
            <person name="Xu S."/>
            <person name="Brockmoeller T."/>
            <person name="Gaquerel E."/>
            <person name="Navarro A."/>
            <person name="Kuhl H."/>
            <person name="Gase K."/>
            <person name="Ling Z."/>
            <person name="Zhou W."/>
            <person name="Kreitzer C."/>
            <person name="Stanke M."/>
            <person name="Tang H."/>
            <person name="Lyons E."/>
            <person name="Pandey P."/>
            <person name="Pandey S.P."/>
            <person name="Timmermann B."/>
            <person name="Baldwin I.T."/>
        </authorList>
    </citation>
    <scope>NUCLEOTIDE SEQUENCE [LARGE SCALE GENOMIC DNA]</scope>
    <source>
        <strain evidence="2">UT</strain>
    </source>
</reference>
<feature type="compositionally biased region" description="Basic and acidic residues" evidence="1">
    <location>
        <begin position="379"/>
        <end position="389"/>
    </location>
</feature>
<sequence length="426" mass="47489">MSKSWEWIQVRKNKYQRDNRGHIVDNKQSKEADKGKGKAKLEEVESKNKFNALEVEEVHQPILQITEGKGEDHSNGKEKEHGENQSKKGYEKEKEGITGASSPNPTNTKPAGESNQQELKRVKKEVVKKVLEDQHNGNLAKANPIVPSDQSTNKKANKESTIDWVHKRFGTSKEELRQLNVTTNQSCQDMSSQTFADSGQLENLDEINSTKVVGSDAIEVEDDQIGTTKTTGDKVRDNSPPGDRLATPGLNRLPRLGWHARPKASATGKILAYVDGVPVYALENKLDDNVKVRDDTVGSENNSEKNDEHAIVPRASGEIEEVPMEYGTDQIMQLQLNVPLKTPLQHLHDLVTHNVAPIDEDLMRQNPMEDEGDDESTEENFKQVARDGDLSPTTSAKGGKKTKKNQNKESQQPLRIMPRRAASLSK</sequence>
<proteinExistence type="predicted"/>
<dbReference type="EMBL" id="MJEQ01002409">
    <property type="protein sequence ID" value="OIT27448.1"/>
    <property type="molecule type" value="Genomic_DNA"/>
</dbReference>